<evidence type="ECO:0000256" key="2">
    <source>
        <dbReference type="ARBA" id="ARBA00022448"/>
    </source>
</evidence>
<keyword evidence="4 7" id="KW-1133">Transmembrane helix</keyword>
<keyword evidence="3 7" id="KW-0812">Transmembrane</keyword>
<dbReference type="InterPro" id="IPR002524">
    <property type="entry name" value="Cation_efflux"/>
</dbReference>
<dbReference type="InterPro" id="IPR058533">
    <property type="entry name" value="Cation_efflux_TM"/>
</dbReference>
<dbReference type="SUPFAM" id="SSF160240">
    <property type="entry name" value="Cation efflux protein cytoplasmic domain-like"/>
    <property type="match status" value="1"/>
</dbReference>
<evidence type="ECO:0000256" key="5">
    <source>
        <dbReference type="ARBA" id="ARBA00023136"/>
    </source>
</evidence>
<dbReference type="Proteomes" id="UP000041254">
    <property type="component" value="Unassembled WGS sequence"/>
</dbReference>
<keyword evidence="2" id="KW-0813">Transport</keyword>
<dbReference type="Gene3D" id="1.20.1510.10">
    <property type="entry name" value="Cation efflux protein transmembrane domain"/>
    <property type="match status" value="1"/>
</dbReference>
<feature type="region of interest" description="Disordered" evidence="6">
    <location>
        <begin position="442"/>
        <end position="489"/>
    </location>
</feature>
<dbReference type="AlphaFoldDB" id="A0A0G4EGA7"/>
<keyword evidence="10" id="KW-1185">Reference proteome</keyword>
<proteinExistence type="predicted"/>
<evidence type="ECO:0000256" key="1">
    <source>
        <dbReference type="ARBA" id="ARBA00004141"/>
    </source>
</evidence>
<dbReference type="OrthoDB" id="78296at2759"/>
<dbReference type="GO" id="GO:0008324">
    <property type="term" value="F:monoatomic cation transmembrane transporter activity"/>
    <property type="evidence" value="ECO:0007669"/>
    <property type="project" value="InterPro"/>
</dbReference>
<feature type="transmembrane region" description="Helical" evidence="7">
    <location>
        <begin position="183"/>
        <end position="204"/>
    </location>
</feature>
<keyword evidence="5 7" id="KW-0472">Membrane</keyword>
<evidence type="ECO:0000256" key="7">
    <source>
        <dbReference type="SAM" id="Phobius"/>
    </source>
</evidence>
<dbReference type="InterPro" id="IPR050291">
    <property type="entry name" value="CDF_Transporter"/>
</dbReference>
<feature type="compositionally biased region" description="Basic and acidic residues" evidence="6">
    <location>
        <begin position="1"/>
        <end position="14"/>
    </location>
</feature>
<feature type="transmembrane region" description="Helical" evidence="7">
    <location>
        <begin position="126"/>
        <end position="146"/>
    </location>
</feature>
<sequence>MQYGSGRDEGRRGLIDSAVQEAASGSESTVTAAVAGGGSSSSSRMPPGREGQHDYEIDLGGKVYTVNVDHPTLSHHGPIEWIYIEDNIPFKRPHGELHLVQSGVVEGGKANTFVDIGIKASFIGNVFLFCVKITAALTTGSMTVIASCIESMLDILALFIIFFTSCMVTHQPEKSFPGGKTKFEPISLVVFATFMCTSALQLIVFSIQNLLNGPPKEPAEPHEWFVGVILALTVALKLVLYGYCSVFARESDSVKSLRDDHRNDAISNAFALVVVMAAESSWGLWWLDDGGAVCIAAYICFNWILTLQEQIRYLSGYTAEPEFYDRAVALAHSSLTDRGQLDAIRAYHFGPRFLVELDVILENDVTITEAYGLLDNLKGQVIQLEEVNKCFVSFKFKTHRRLSHPPREGEVIHVGHTHQRVTSVGRGQINGLTLTTEPVVEMDEPPGGTAANGNGSGSGNGGRVAVEMAAQPTSQRDSEATTSREEEAH</sequence>
<organism evidence="9 10">
    <name type="scientific">Vitrella brassicaformis (strain CCMP3155)</name>
    <dbReference type="NCBI Taxonomy" id="1169540"/>
    <lineage>
        <taxon>Eukaryota</taxon>
        <taxon>Sar</taxon>
        <taxon>Alveolata</taxon>
        <taxon>Colpodellida</taxon>
        <taxon>Vitrellaceae</taxon>
        <taxon>Vitrella</taxon>
    </lineage>
</organism>
<evidence type="ECO:0000313" key="10">
    <source>
        <dbReference type="Proteomes" id="UP000041254"/>
    </source>
</evidence>
<accession>A0A0G4EGA7</accession>
<feature type="transmembrane region" description="Helical" evidence="7">
    <location>
        <begin position="224"/>
        <end position="244"/>
    </location>
</feature>
<dbReference type="VEuPathDB" id="CryptoDB:Vbra_11560"/>
<dbReference type="Pfam" id="PF01545">
    <property type="entry name" value="Cation_efflux"/>
    <property type="match status" value="1"/>
</dbReference>
<evidence type="ECO:0000256" key="6">
    <source>
        <dbReference type="SAM" id="MobiDB-lite"/>
    </source>
</evidence>
<gene>
    <name evidence="9" type="ORF">Vbra_11560</name>
</gene>
<dbReference type="GO" id="GO:0016020">
    <property type="term" value="C:membrane"/>
    <property type="evidence" value="ECO:0007669"/>
    <property type="project" value="UniProtKB-SubCell"/>
</dbReference>
<dbReference type="PANTHER" id="PTHR43840">
    <property type="entry name" value="MITOCHONDRIAL METAL TRANSPORTER 1-RELATED"/>
    <property type="match status" value="1"/>
</dbReference>
<dbReference type="InterPro" id="IPR036837">
    <property type="entry name" value="Cation_efflux_CTD_sf"/>
</dbReference>
<dbReference type="InterPro" id="IPR027469">
    <property type="entry name" value="Cation_efflux_TMD_sf"/>
</dbReference>
<dbReference type="PANTHER" id="PTHR43840:SF13">
    <property type="entry name" value="CATION EFFLUX PROTEIN CYTOPLASMIC DOMAIN-CONTAINING PROTEIN"/>
    <property type="match status" value="1"/>
</dbReference>
<evidence type="ECO:0000256" key="3">
    <source>
        <dbReference type="ARBA" id="ARBA00022692"/>
    </source>
</evidence>
<feature type="transmembrane region" description="Helical" evidence="7">
    <location>
        <begin position="152"/>
        <end position="171"/>
    </location>
</feature>
<dbReference type="NCBIfam" id="TIGR01297">
    <property type="entry name" value="CDF"/>
    <property type="match status" value="1"/>
</dbReference>
<feature type="transmembrane region" description="Helical" evidence="7">
    <location>
        <begin position="265"/>
        <end position="284"/>
    </location>
</feature>
<protein>
    <recommendedName>
        <fullName evidence="8">Cation efflux protein transmembrane domain-containing protein</fullName>
    </recommendedName>
</protein>
<feature type="domain" description="Cation efflux protein transmembrane" evidence="8">
    <location>
        <begin position="119"/>
        <end position="314"/>
    </location>
</feature>
<dbReference type="InParanoid" id="A0A0G4EGA7"/>
<reference evidence="9 10" key="1">
    <citation type="submission" date="2014-11" db="EMBL/GenBank/DDBJ databases">
        <authorList>
            <person name="Zhu J."/>
            <person name="Qi W."/>
            <person name="Song R."/>
        </authorList>
    </citation>
    <scope>NUCLEOTIDE SEQUENCE [LARGE SCALE GENOMIC DNA]</scope>
</reference>
<comment type="subcellular location">
    <subcellularLocation>
        <location evidence="1">Membrane</location>
        <topology evidence="1">Multi-pass membrane protein</topology>
    </subcellularLocation>
</comment>
<feature type="compositionally biased region" description="Basic and acidic residues" evidence="6">
    <location>
        <begin position="476"/>
        <end position="489"/>
    </location>
</feature>
<dbReference type="EMBL" id="CDMY01000218">
    <property type="protein sequence ID" value="CEL94412.1"/>
    <property type="molecule type" value="Genomic_DNA"/>
</dbReference>
<evidence type="ECO:0000256" key="4">
    <source>
        <dbReference type="ARBA" id="ARBA00022989"/>
    </source>
</evidence>
<evidence type="ECO:0000313" key="9">
    <source>
        <dbReference type="EMBL" id="CEL94412.1"/>
    </source>
</evidence>
<name>A0A0G4EGA7_VITBC</name>
<dbReference type="STRING" id="1169540.A0A0G4EGA7"/>
<feature type="region of interest" description="Disordered" evidence="6">
    <location>
        <begin position="1"/>
        <end position="52"/>
    </location>
</feature>
<dbReference type="SUPFAM" id="SSF161111">
    <property type="entry name" value="Cation efflux protein transmembrane domain-like"/>
    <property type="match status" value="1"/>
</dbReference>
<evidence type="ECO:0000259" key="8">
    <source>
        <dbReference type="Pfam" id="PF01545"/>
    </source>
</evidence>